<dbReference type="RefSeq" id="WP_013943704.1">
    <property type="nucleotide sequence ID" value="NC_015713.1"/>
</dbReference>
<dbReference type="eggNOG" id="COG3209">
    <property type="taxonomic scope" value="Bacteria"/>
</dbReference>
<feature type="domain" description="GIY-YIG" evidence="1">
    <location>
        <begin position="469"/>
        <end position="549"/>
    </location>
</feature>
<dbReference type="PROSITE" id="PS50164">
    <property type="entry name" value="GIY_YIG"/>
    <property type="match status" value="1"/>
</dbReference>
<keyword evidence="3" id="KW-1185">Reference proteome</keyword>
<dbReference type="Pfam" id="PF01541">
    <property type="entry name" value="GIY-YIG"/>
    <property type="match status" value="1"/>
</dbReference>
<evidence type="ECO:0000313" key="2">
    <source>
        <dbReference type="EMBL" id="CCB89237.1"/>
    </source>
</evidence>
<evidence type="ECO:0000259" key="1">
    <source>
        <dbReference type="PROSITE" id="PS50164"/>
    </source>
</evidence>
<sequence length="574" mass="64121">MRIFRFLLLFCLPAFLLSPIPSYTFESKNYHLQTGQKLFIPRDENGLINPWGYFSPRNILTHLDGYVDHVFGFIDLLTDIDFLESLCDEEAERVIDFAIFNIRFSVPKSRPDLAERYEREIEELIDLMYADVDDEEEYQLSSNHDFHWEFIPAICYEKPEFLLCKKKKKGWVARKWHHFTHWVDKHKEPVIAVGAVVVGAIIAGLAGGGDSVDGVPPPYINKAGEVCFQDNPRECVPPSNINKPGDVGFRDDSPQYPPSHSLNPSGSISTFPFEEPQYSELNFDADLPELGMDYEGLVEEVERVKEEVLALNEPFEDSHASIKEYAKNLVSEFAHEIIDDLSEMTKSVGVVGGLVGQFVDENYQETLQETYFHIHEAIDRGLGTDIGYLYTQQGKEEAAYLKEKLGLDVLKETDQELASAGLIPPGGALATGVRAVAKGKGAGPIAAAAAGATIVGSTLNPVVPQSVEQSMTVYKAFNESTGEVSYVGITNDFERRFGEHLRNKDIEIFKIQGLENLSRSDARAVEQTLIELHELEKNGGTLINKINSIAESNPAYAESLKRGAKILEEVGYEE</sequence>
<reference key="1">
    <citation type="journal article" date="2011" name="Mol. Biol. Evol.">
        <title>Unity in variety -- the pan-genome of the Chlamydiae.</title>
        <authorList>
            <person name="Collingro A."/>
            <person name="Tischler P."/>
            <person name="Weinmaier T."/>
            <person name="Penz T."/>
            <person name="Heinz E."/>
            <person name="Brunham R.C."/>
            <person name="Read T.D."/>
            <person name="Bavoil P.M."/>
            <person name="Sachse K."/>
            <person name="Kahane S."/>
            <person name="Friedman M.G."/>
            <person name="Rattei T."/>
            <person name="Myers G.S.A."/>
            <person name="Horn M."/>
        </authorList>
    </citation>
    <scope>NUCLEOTIDE SEQUENCE</scope>
    <source>
        <strain>Z</strain>
    </source>
</reference>
<dbReference type="InterPro" id="IPR035901">
    <property type="entry name" value="GIY-YIG_endonuc_sf"/>
</dbReference>
<accession>F8L8U4</accession>
<organism evidence="2 3">
    <name type="scientific">Simkania negevensis (strain ATCC VR-1471 / DSM 27360 / Z)</name>
    <dbReference type="NCBI Taxonomy" id="331113"/>
    <lineage>
        <taxon>Bacteria</taxon>
        <taxon>Pseudomonadati</taxon>
        <taxon>Chlamydiota</taxon>
        <taxon>Chlamydiia</taxon>
        <taxon>Parachlamydiales</taxon>
        <taxon>Simkaniaceae</taxon>
        <taxon>Simkania</taxon>
    </lineage>
</organism>
<dbReference type="InterPro" id="IPR000305">
    <property type="entry name" value="GIY-YIG_endonuc"/>
</dbReference>
<proteinExistence type="predicted"/>
<dbReference type="EMBL" id="FR872582">
    <property type="protein sequence ID" value="CCB89237.1"/>
    <property type="molecule type" value="Genomic_DNA"/>
</dbReference>
<dbReference type="SUPFAM" id="SSF82771">
    <property type="entry name" value="GIY-YIG endonuclease"/>
    <property type="match status" value="1"/>
</dbReference>
<name>F8L8U4_SIMNZ</name>
<evidence type="ECO:0000313" key="3">
    <source>
        <dbReference type="Proteomes" id="UP000000496"/>
    </source>
</evidence>
<dbReference type="AlphaFoldDB" id="F8L8U4"/>
<dbReference type="OrthoDB" id="1191296at2"/>
<dbReference type="HOGENOM" id="CLU_472423_0_0_0"/>
<protein>
    <recommendedName>
        <fullName evidence="1">GIY-YIG domain-containing protein</fullName>
    </recommendedName>
</protein>
<gene>
    <name evidence="2" type="ordered locus">SNE_A13600</name>
</gene>
<dbReference type="STRING" id="331113.SNE_A13600"/>
<dbReference type="KEGG" id="sng:SNE_A13600"/>
<reference evidence="2 3" key="2">
    <citation type="journal article" date="2011" name="Mol. Biol. Evol.">
        <title>Unity in variety--the pan-genome of the Chlamydiae.</title>
        <authorList>
            <person name="Collingro A."/>
            <person name="Tischler P."/>
            <person name="Weinmaier T."/>
            <person name="Penz T."/>
            <person name="Heinz E."/>
            <person name="Brunham R.C."/>
            <person name="Read T.D."/>
            <person name="Bavoil P.M."/>
            <person name="Sachse K."/>
            <person name="Kahane S."/>
            <person name="Friedman M.G."/>
            <person name="Rattei T."/>
            <person name="Myers G.S."/>
            <person name="Horn M."/>
        </authorList>
    </citation>
    <scope>NUCLEOTIDE SEQUENCE [LARGE SCALE GENOMIC DNA]</scope>
    <source>
        <strain evidence="3">ATCC VR-1471 / Z</strain>
    </source>
</reference>
<dbReference type="Proteomes" id="UP000000496">
    <property type="component" value="Chromosome gsn.131"/>
</dbReference>